<feature type="compositionally biased region" description="Basic and acidic residues" evidence="1">
    <location>
        <begin position="455"/>
        <end position="466"/>
    </location>
</feature>
<feature type="region of interest" description="Disordered" evidence="1">
    <location>
        <begin position="320"/>
        <end position="418"/>
    </location>
</feature>
<feature type="compositionally biased region" description="Polar residues" evidence="1">
    <location>
        <begin position="468"/>
        <end position="486"/>
    </location>
</feature>
<feature type="region of interest" description="Disordered" evidence="1">
    <location>
        <begin position="46"/>
        <end position="100"/>
    </location>
</feature>
<feature type="compositionally biased region" description="Polar residues" evidence="1">
    <location>
        <begin position="320"/>
        <end position="334"/>
    </location>
</feature>
<evidence type="ECO:0000313" key="3">
    <source>
        <dbReference type="EMBL" id="KAG6720859.1"/>
    </source>
</evidence>
<evidence type="ECO:0000313" key="4">
    <source>
        <dbReference type="Proteomes" id="UP000811246"/>
    </source>
</evidence>
<dbReference type="EMBL" id="CM031827">
    <property type="protein sequence ID" value="KAG6720859.1"/>
    <property type="molecule type" value="Genomic_DNA"/>
</dbReference>
<accession>A0A922FDR4</accession>
<name>A0A922FDR4_CARIL</name>
<organism evidence="3 4">
    <name type="scientific">Carya illinoinensis</name>
    <name type="common">Pecan</name>
    <dbReference type="NCBI Taxonomy" id="32201"/>
    <lineage>
        <taxon>Eukaryota</taxon>
        <taxon>Viridiplantae</taxon>
        <taxon>Streptophyta</taxon>
        <taxon>Embryophyta</taxon>
        <taxon>Tracheophyta</taxon>
        <taxon>Spermatophyta</taxon>
        <taxon>Magnoliopsida</taxon>
        <taxon>eudicotyledons</taxon>
        <taxon>Gunneridae</taxon>
        <taxon>Pentapetalae</taxon>
        <taxon>rosids</taxon>
        <taxon>fabids</taxon>
        <taxon>Fagales</taxon>
        <taxon>Juglandaceae</taxon>
        <taxon>Carya</taxon>
    </lineage>
</organism>
<feature type="compositionally biased region" description="Basic and acidic residues" evidence="1">
    <location>
        <begin position="363"/>
        <end position="377"/>
    </location>
</feature>
<feature type="compositionally biased region" description="Polar residues" evidence="1">
    <location>
        <begin position="633"/>
        <end position="654"/>
    </location>
</feature>
<sequence>MSAKLLRTMTDDNQDLQKQIGCMNGFFQLFDRRHFLAGRRINSHDHKRLLSGQNGSPAREPDSTLQRVKETNPKNLVKERHRVSTESSKTSLSSSSCSSSFSSLDYKIAQFESSSYNQPSFPETPTRPMNKPNASLQSRQQSHDLRDVVKDSIYREARILSVKTCRKEEAVGSTLKYIDSPRPLQLPNSIKPRASSANDSVCVLAKLQESRNYKEEKASLKLLSLKEAPRLSYDGRVSQDASKSTIKLKELPRLSLDSRVCSIRGSASETKSNFLLKDLQRRSENSSNMLNQQQEPESSKRSSTIIAKLMGLEAFQQSPLTNENPLGFISNCQTEKSDHFSNSRTTDGNKQNQIPRSPRKSHKDPIQARLKNDDHVIRPTSGSRFPAEPTPRRQPDGNQSSQQTSFGHGKVTTKASNSCPSVYGEIEKRLAELEFNKSGKDLRALKQILEAMQKPKEALDTKREQASEFASQRSNYGNSLQSSNLASPRKLQNKDPISDTIKGSHSPKSYRPPTAVMKPVKVIRRTSDCASNIIPIERMSRPNKHADTANGRKVDTLRAKDLAPGSNYLKDHFSSLSCSTDKKTNARTSKSTSALTAPRHIIGENNMTSATVSPRLQQRKLRSQKQSPPTIPSLDSSNAIRQPTRQPMGSNSPSRKLKLRSPSLQQCNDQLSETSSGMRDLSHQGDTISLQSESNISLCSDIDMEILRTNQSDKINTTFSQQDGKKQKVSVHALIYPYKNLIISLTGFVSLTQNPTGCIEDRLIVEPSIATLEQPSPVSVLDATFYRDESPSPVKKILNAFEDYEAQDPDEGEWVPSDLAQFPKGTKPSFSAYIDDNKSESIRLVLQNLQQINYTEENPITDYTTALHESMNSDHRYISEILLASGLLRDLDFDSMTIQLQALGHAIDPEVFLALEQTEASAGLLNDKLSGKKIVKSEHSEKIQRILVFDTVNEIFAQKLLLGGPLGKWFSPNKLAGRKPRGQQLLEEMCSAVDQLQNNHLNRSLDEGDDSLRSIISEDLMQQSMDWIDCPCEIPSIVLDLERLIFKDLITEFVNWERVGLKGRPGRRSRKLFSM</sequence>
<feature type="compositionally biased region" description="Basic and acidic residues" evidence="1">
    <location>
        <begin position="59"/>
        <end position="84"/>
    </location>
</feature>
<reference evidence="3" key="1">
    <citation type="submission" date="2021-01" db="EMBL/GenBank/DDBJ databases">
        <authorList>
            <person name="Lovell J.T."/>
            <person name="Bentley N."/>
            <person name="Bhattarai G."/>
            <person name="Jenkins J.W."/>
            <person name="Sreedasyam A."/>
            <person name="Alarcon Y."/>
            <person name="Bock C."/>
            <person name="Boston L."/>
            <person name="Carlson J."/>
            <person name="Cervantes K."/>
            <person name="Clermont K."/>
            <person name="Krom N."/>
            <person name="Kubenka K."/>
            <person name="Mamidi S."/>
            <person name="Mattison C."/>
            <person name="Monteros M."/>
            <person name="Pisani C."/>
            <person name="Plott C."/>
            <person name="Rajasekar S."/>
            <person name="Rhein H.S."/>
            <person name="Rohla C."/>
            <person name="Song M."/>
            <person name="Hilaire R.S."/>
            <person name="Shu S."/>
            <person name="Wells L."/>
            <person name="Wang X."/>
            <person name="Webber J."/>
            <person name="Heerema R.J."/>
            <person name="Klein P."/>
            <person name="Conner P."/>
            <person name="Grauke L."/>
            <person name="Grimwood J."/>
            <person name="Schmutz J."/>
            <person name="Randall J.J."/>
        </authorList>
    </citation>
    <scope>NUCLEOTIDE SEQUENCE</scope>
    <source>
        <tissue evidence="3">Leaf</tissue>
    </source>
</reference>
<feature type="compositionally biased region" description="Low complexity" evidence="1">
    <location>
        <begin position="85"/>
        <end position="100"/>
    </location>
</feature>
<dbReference type="AlphaFoldDB" id="A0A922FDR4"/>
<feature type="region of interest" description="Disordered" evidence="1">
    <location>
        <begin position="455"/>
        <end position="519"/>
    </location>
</feature>
<dbReference type="InterPro" id="IPR025486">
    <property type="entry name" value="DUF4378"/>
</dbReference>
<comment type="caution">
    <text evidence="3">The sequence shown here is derived from an EMBL/GenBank/DDBJ whole genome shotgun (WGS) entry which is preliminary data.</text>
</comment>
<dbReference type="Pfam" id="PF14309">
    <property type="entry name" value="DUF4378"/>
    <property type="match status" value="1"/>
</dbReference>
<feature type="domain" description="DUF4378" evidence="2">
    <location>
        <begin position="874"/>
        <end position="1052"/>
    </location>
</feature>
<feature type="region of interest" description="Disordered" evidence="1">
    <location>
        <begin position="574"/>
        <end position="683"/>
    </location>
</feature>
<dbReference type="InterPro" id="IPR033334">
    <property type="entry name" value="LNG1/2"/>
</dbReference>
<dbReference type="Proteomes" id="UP000811246">
    <property type="component" value="Chromosome 3"/>
</dbReference>
<dbReference type="PANTHER" id="PTHR31680">
    <property type="entry name" value="LONGIFOLIA PROTEIN"/>
    <property type="match status" value="1"/>
</dbReference>
<gene>
    <name evidence="3" type="ORF">I3842_03G083800</name>
</gene>
<protein>
    <recommendedName>
        <fullName evidence="2">DUF4378 domain-containing protein</fullName>
    </recommendedName>
</protein>
<feature type="compositionally biased region" description="Polar residues" evidence="1">
    <location>
        <begin position="342"/>
        <end position="355"/>
    </location>
</feature>
<dbReference type="GO" id="GO:0051513">
    <property type="term" value="P:regulation of monopolar cell growth"/>
    <property type="evidence" value="ECO:0007669"/>
    <property type="project" value="InterPro"/>
</dbReference>
<evidence type="ECO:0000259" key="2">
    <source>
        <dbReference type="Pfam" id="PF14309"/>
    </source>
</evidence>
<feature type="compositionally biased region" description="Polar residues" evidence="1">
    <location>
        <begin position="662"/>
        <end position="677"/>
    </location>
</feature>
<feature type="compositionally biased region" description="Polar residues" evidence="1">
    <location>
        <begin position="586"/>
        <end position="595"/>
    </location>
</feature>
<dbReference type="PANTHER" id="PTHR31680:SF15">
    <property type="entry name" value="PROTEIN LONGIFOLIA 2"/>
    <property type="match status" value="1"/>
</dbReference>
<proteinExistence type="predicted"/>
<feature type="compositionally biased region" description="Polar residues" evidence="1">
    <location>
        <begin position="396"/>
        <end position="406"/>
    </location>
</feature>
<feature type="region of interest" description="Disordered" evidence="1">
    <location>
        <begin position="115"/>
        <end position="144"/>
    </location>
</feature>
<evidence type="ECO:0000256" key="1">
    <source>
        <dbReference type="SAM" id="MobiDB-lite"/>
    </source>
</evidence>